<dbReference type="InterPro" id="IPR011014">
    <property type="entry name" value="MscS_channel_TM-2"/>
</dbReference>
<feature type="domain" description="Mechanosensitive ion channel MscS C-terminal" evidence="10">
    <location>
        <begin position="719"/>
        <end position="802"/>
    </location>
</feature>
<proteinExistence type="inferred from homology"/>
<feature type="transmembrane region" description="Helical" evidence="8">
    <location>
        <begin position="603"/>
        <end position="623"/>
    </location>
</feature>
<dbReference type="PANTHER" id="PTHR30347">
    <property type="entry name" value="POTASSIUM CHANNEL RELATED"/>
    <property type="match status" value="1"/>
</dbReference>
<dbReference type="GO" id="GO:0008381">
    <property type="term" value="F:mechanosensitive monoatomic ion channel activity"/>
    <property type="evidence" value="ECO:0007669"/>
    <property type="project" value="UniProtKB-ARBA"/>
</dbReference>
<evidence type="ECO:0000256" key="3">
    <source>
        <dbReference type="ARBA" id="ARBA00022475"/>
    </source>
</evidence>
<dbReference type="Pfam" id="PF21082">
    <property type="entry name" value="MS_channel_3rd"/>
    <property type="match status" value="1"/>
</dbReference>
<reference evidence="11" key="1">
    <citation type="submission" date="2011-09" db="EMBL/GenBank/DDBJ databases">
        <title>The permanent draft genome of Mucilaginibacter paludis DSM 18603.</title>
        <authorList>
            <consortium name="US DOE Joint Genome Institute (JGI-PGF)"/>
            <person name="Lucas S."/>
            <person name="Han J."/>
            <person name="Lapidus A."/>
            <person name="Bruce D."/>
            <person name="Goodwin L."/>
            <person name="Pitluck S."/>
            <person name="Peters L."/>
            <person name="Kyrpides N."/>
            <person name="Mavromatis K."/>
            <person name="Ivanova N."/>
            <person name="Mikhailova N."/>
            <person name="Held B."/>
            <person name="Detter J.C."/>
            <person name="Tapia R."/>
            <person name="Han C."/>
            <person name="Land M."/>
            <person name="Hauser L."/>
            <person name="Markowitz V."/>
            <person name="Cheng J.-F."/>
            <person name="Hugenholtz P."/>
            <person name="Woyke T."/>
            <person name="Wu D."/>
            <person name="Tindall B."/>
            <person name="Brambilla E."/>
            <person name="Klenk H.-P."/>
            <person name="Eisen J.A."/>
        </authorList>
    </citation>
    <scope>NUCLEOTIDE SEQUENCE [LARGE SCALE GENOMIC DNA]</scope>
    <source>
        <strain evidence="11">DSM 18603</strain>
    </source>
</reference>
<evidence type="ECO:0000256" key="4">
    <source>
        <dbReference type="ARBA" id="ARBA00022692"/>
    </source>
</evidence>
<evidence type="ECO:0000256" key="2">
    <source>
        <dbReference type="ARBA" id="ARBA00008017"/>
    </source>
</evidence>
<feature type="transmembrane region" description="Helical" evidence="8">
    <location>
        <begin position="514"/>
        <end position="533"/>
    </location>
</feature>
<feature type="transmembrane region" description="Helical" evidence="8">
    <location>
        <begin position="431"/>
        <end position="449"/>
    </location>
</feature>
<accession>H1Y3C8</accession>
<dbReference type="SUPFAM" id="SSF82861">
    <property type="entry name" value="Mechanosensitive channel protein MscS (YggB), transmembrane region"/>
    <property type="match status" value="1"/>
</dbReference>
<dbReference type="Pfam" id="PF00924">
    <property type="entry name" value="MS_channel_2nd"/>
    <property type="match status" value="1"/>
</dbReference>
<evidence type="ECO:0000256" key="8">
    <source>
        <dbReference type="SAM" id="Phobius"/>
    </source>
</evidence>
<dbReference type="SUPFAM" id="SSF50182">
    <property type="entry name" value="Sm-like ribonucleoproteins"/>
    <property type="match status" value="1"/>
</dbReference>
<protein>
    <submittedName>
        <fullName evidence="11">MscS Mechanosensitive ion channel</fullName>
    </submittedName>
</protein>
<dbReference type="AlphaFoldDB" id="H1Y3C8"/>
<gene>
    <name evidence="11" type="ORF">Mucpa_5208</name>
</gene>
<dbReference type="GO" id="GO:0005886">
    <property type="term" value="C:plasma membrane"/>
    <property type="evidence" value="ECO:0007669"/>
    <property type="project" value="UniProtKB-SubCell"/>
</dbReference>
<evidence type="ECO:0000313" key="12">
    <source>
        <dbReference type="Proteomes" id="UP000002774"/>
    </source>
</evidence>
<dbReference type="eggNOG" id="COG3264">
    <property type="taxonomic scope" value="Bacteria"/>
</dbReference>
<feature type="transmembrane region" description="Helical" evidence="8">
    <location>
        <begin position="629"/>
        <end position="651"/>
    </location>
</feature>
<evidence type="ECO:0000256" key="1">
    <source>
        <dbReference type="ARBA" id="ARBA00004651"/>
    </source>
</evidence>
<feature type="domain" description="Mechanosensitive ion channel MscS" evidence="9">
    <location>
        <begin position="645"/>
        <end position="711"/>
    </location>
</feature>
<dbReference type="InterPro" id="IPR006685">
    <property type="entry name" value="MscS_channel_2nd"/>
</dbReference>
<dbReference type="Gene3D" id="2.30.30.60">
    <property type="match status" value="1"/>
</dbReference>
<feature type="transmembrane region" description="Helical" evidence="8">
    <location>
        <begin position="373"/>
        <end position="392"/>
    </location>
</feature>
<keyword evidence="12" id="KW-1185">Reference proteome</keyword>
<dbReference type="STRING" id="714943.Mucpa_5208"/>
<evidence type="ECO:0000259" key="10">
    <source>
        <dbReference type="Pfam" id="PF21082"/>
    </source>
</evidence>
<dbReference type="InterPro" id="IPR052702">
    <property type="entry name" value="MscS-like_channel"/>
</dbReference>
<evidence type="ECO:0000313" key="11">
    <source>
        <dbReference type="EMBL" id="EHQ29283.1"/>
    </source>
</evidence>
<dbReference type="RefSeq" id="WP_008510382.1">
    <property type="nucleotide sequence ID" value="NZ_CM001403.1"/>
</dbReference>
<dbReference type="EMBL" id="CM001403">
    <property type="protein sequence ID" value="EHQ29283.1"/>
    <property type="molecule type" value="Genomic_DNA"/>
</dbReference>
<feature type="region of interest" description="Disordered" evidence="7">
    <location>
        <begin position="815"/>
        <end position="834"/>
    </location>
</feature>
<dbReference type="HOGENOM" id="CLU_017654_0_0_10"/>
<dbReference type="InterPro" id="IPR011066">
    <property type="entry name" value="MscS_channel_C_sf"/>
</dbReference>
<sequence length="834" mass="93650">MRPLFKLISLVLISLLLITVVHDGSAQVKKKTSRSLRDSLREKVLERTSLMRSFKRTDDASLDDLLGRIEDYTSLYIQTNSDLSKGFDTLDISQRLPTLEKRMALMKTTIDNSGTLGYLVTIRTMVDHITDQLNSWEDKLTRYSNQLDSIHGDIVKFKKDSVVHSAPEDSTLQDKYILQVQELEVKWQKLDSCSKKSIIKIGLLQNRISSLTILMIDLNDKVDIKIQKFTVNAINNENGFIWDMHPQKYATGSAIDQTYNLNSRLYKYFVTGKANYWSHLGCVLLLVVFFAWIFNSKRKIARLKKSDATATFSQTHYIVKHPFASSLAVLSILAPYLYDHPAEIFTQTMLLISMVCTGVLIKHNWPKPLFNYWLVLLVLTLLFTVSDLMLAVTYADRILLLLLSAVAIYTSFSILKYLKATPGNYPPFMEIIVKIFIALNGISVLLNIAGRFSLAKIMGTMAVFNLCLGMGMYLFVQILMESLFLQLEANKSADNQNQTSYIDFKVLQKKFKDVVIKVAAILWLIALTKNLYIDDYLYDQVGDFLNHPYKFSSTAFTLGSVLIFIIVIWISGLVARVISYFYDFAGQQTKLTPHAKKTRSSILLIRLTIFVIGFFVAITAAGIPMDRVTIIIGALGVGIGFGLQNIVNNLVSGVILAFEKPVQVGDIIEVSGKSGVITEIGIRSSKIDCGDGSQLIVPNGDLISQHVINWTLTNNNRQVEFVVGVAYGSDVSKVEGILNAVVNNHEDIMKSPAPAVYLHNFGESSIDFKLSFWAAEIGKWTALKSNVLSEIYMQFAKEGIEIPHPKRDIQVYFPDGSLAKPNEAPTKNPPDQDH</sequence>
<feature type="transmembrane region" description="Helical" evidence="8">
    <location>
        <begin position="553"/>
        <end position="582"/>
    </location>
</feature>
<evidence type="ECO:0000256" key="5">
    <source>
        <dbReference type="ARBA" id="ARBA00022989"/>
    </source>
</evidence>
<feature type="transmembrane region" description="Helical" evidence="8">
    <location>
        <begin position="276"/>
        <end position="296"/>
    </location>
</feature>
<dbReference type="Gene3D" id="3.30.70.100">
    <property type="match status" value="1"/>
</dbReference>
<dbReference type="InterPro" id="IPR023408">
    <property type="entry name" value="MscS_beta-dom_sf"/>
</dbReference>
<dbReference type="OrthoDB" id="9809206at2"/>
<feature type="transmembrane region" description="Helical" evidence="8">
    <location>
        <begin position="317"/>
        <end position="338"/>
    </location>
</feature>
<comment type="subcellular location">
    <subcellularLocation>
        <location evidence="1">Cell membrane</location>
        <topology evidence="1">Multi-pass membrane protein</topology>
    </subcellularLocation>
</comment>
<feature type="transmembrane region" description="Helical" evidence="8">
    <location>
        <begin position="455"/>
        <end position="476"/>
    </location>
</feature>
<dbReference type="Proteomes" id="UP000002774">
    <property type="component" value="Chromosome"/>
</dbReference>
<dbReference type="InterPro" id="IPR049278">
    <property type="entry name" value="MS_channel_C"/>
</dbReference>
<feature type="transmembrane region" description="Helical" evidence="8">
    <location>
        <begin position="398"/>
        <end position="419"/>
    </location>
</feature>
<keyword evidence="3" id="KW-1003">Cell membrane</keyword>
<name>H1Y3C8_9SPHI</name>
<dbReference type="InterPro" id="IPR010920">
    <property type="entry name" value="LSM_dom_sf"/>
</dbReference>
<evidence type="ECO:0000256" key="7">
    <source>
        <dbReference type="SAM" id="MobiDB-lite"/>
    </source>
</evidence>
<organism evidence="11 12">
    <name type="scientific">Mucilaginibacter paludis DSM 18603</name>
    <dbReference type="NCBI Taxonomy" id="714943"/>
    <lineage>
        <taxon>Bacteria</taxon>
        <taxon>Pseudomonadati</taxon>
        <taxon>Bacteroidota</taxon>
        <taxon>Sphingobacteriia</taxon>
        <taxon>Sphingobacteriales</taxon>
        <taxon>Sphingobacteriaceae</taxon>
        <taxon>Mucilaginibacter</taxon>
    </lineage>
</organism>
<keyword evidence="5 8" id="KW-1133">Transmembrane helix</keyword>
<dbReference type="Gene3D" id="1.10.287.1260">
    <property type="match status" value="1"/>
</dbReference>
<evidence type="ECO:0000256" key="6">
    <source>
        <dbReference type="ARBA" id="ARBA00023136"/>
    </source>
</evidence>
<dbReference type="SUPFAM" id="SSF82689">
    <property type="entry name" value="Mechanosensitive channel protein MscS (YggB), C-terminal domain"/>
    <property type="match status" value="1"/>
</dbReference>
<evidence type="ECO:0000259" key="9">
    <source>
        <dbReference type="Pfam" id="PF00924"/>
    </source>
</evidence>
<keyword evidence="4 8" id="KW-0812">Transmembrane</keyword>
<comment type="similarity">
    <text evidence="2">Belongs to the MscS (TC 1.A.23) family.</text>
</comment>
<keyword evidence="6 8" id="KW-0472">Membrane</keyword>
<dbReference type="PANTHER" id="PTHR30347:SF1">
    <property type="entry name" value="MECHANOSENSITIVE CHANNEL MSCK"/>
    <property type="match status" value="1"/>
</dbReference>
<feature type="transmembrane region" description="Helical" evidence="8">
    <location>
        <begin position="344"/>
        <end position="361"/>
    </location>
</feature>